<dbReference type="AlphaFoldDB" id="A0A836AER7"/>
<dbReference type="FunFam" id="1.20.1070.10:FF:000287">
    <property type="entry name" value="Dopamine receptor D3"/>
    <property type="match status" value="1"/>
</dbReference>
<dbReference type="GO" id="GO:0045202">
    <property type="term" value="C:synapse"/>
    <property type="evidence" value="ECO:0007669"/>
    <property type="project" value="GOC"/>
</dbReference>
<evidence type="ECO:0000256" key="6">
    <source>
        <dbReference type="ARBA" id="ARBA00023040"/>
    </source>
</evidence>
<evidence type="ECO:0000256" key="2">
    <source>
        <dbReference type="ARBA" id="ARBA00016167"/>
    </source>
</evidence>
<dbReference type="GO" id="GO:0051967">
    <property type="term" value="P:negative regulation of synaptic transmission, glutamatergic"/>
    <property type="evidence" value="ECO:0007669"/>
    <property type="project" value="TreeGrafter"/>
</dbReference>
<keyword evidence="3" id="KW-1003">Cell membrane</keyword>
<dbReference type="GO" id="GO:0005886">
    <property type="term" value="C:plasma membrane"/>
    <property type="evidence" value="ECO:0007669"/>
    <property type="project" value="UniProtKB-SubCell"/>
</dbReference>
<reference evidence="21 22" key="1">
    <citation type="submission" date="2020-12" db="EMBL/GenBank/DDBJ databases">
        <title>De novo assembly of Tibetan sheep genome.</title>
        <authorList>
            <person name="Li X."/>
        </authorList>
    </citation>
    <scope>NUCLEOTIDE SEQUENCE [LARGE SCALE GENOMIC DNA]</scope>
    <source>
        <tissue evidence="21">Heart</tissue>
    </source>
</reference>
<accession>A0A836AER7</accession>
<dbReference type="GO" id="GO:0014059">
    <property type="term" value="P:regulation of dopamine secretion"/>
    <property type="evidence" value="ECO:0007669"/>
    <property type="project" value="TreeGrafter"/>
</dbReference>
<evidence type="ECO:0000256" key="7">
    <source>
        <dbReference type="ARBA" id="ARBA00023136"/>
    </source>
</evidence>
<evidence type="ECO:0000259" key="20">
    <source>
        <dbReference type="PROSITE" id="PS50262"/>
    </source>
</evidence>
<dbReference type="PRINTS" id="PR00237">
    <property type="entry name" value="GPCRRHODOPSN"/>
</dbReference>
<evidence type="ECO:0000256" key="17">
    <source>
        <dbReference type="RuleBase" id="RU000688"/>
    </source>
</evidence>
<dbReference type="SMART" id="SM01381">
    <property type="entry name" value="7TM_GPCR_Srsx"/>
    <property type="match status" value="1"/>
</dbReference>
<keyword evidence="10 17" id="KW-0675">Receptor</keyword>
<dbReference type="GO" id="GO:0004930">
    <property type="term" value="F:G protein-coupled receptor activity"/>
    <property type="evidence" value="ECO:0007669"/>
    <property type="project" value="UniProtKB-KW"/>
</dbReference>
<keyword evidence="7 19" id="KW-0472">Membrane</keyword>
<evidence type="ECO:0000256" key="16">
    <source>
        <dbReference type="ARBA" id="ARBA00046686"/>
    </source>
</evidence>
<dbReference type="PROSITE" id="PS00237">
    <property type="entry name" value="G_PROTEIN_RECEP_F1_1"/>
    <property type="match status" value="1"/>
</dbReference>
<evidence type="ECO:0000256" key="15">
    <source>
        <dbReference type="ARBA" id="ARBA00029573"/>
    </source>
</evidence>
<dbReference type="PRINTS" id="PR00568">
    <property type="entry name" value="DOPAMINED3R"/>
</dbReference>
<dbReference type="GO" id="GO:0043266">
    <property type="term" value="P:regulation of potassium ion transport"/>
    <property type="evidence" value="ECO:0007669"/>
    <property type="project" value="TreeGrafter"/>
</dbReference>
<dbReference type="InterPro" id="IPR001620">
    <property type="entry name" value="Dopamine_D3_rcpt"/>
</dbReference>
<comment type="function">
    <text evidence="14">Dopamine receptor whose activity is mediated by G proteins which inhibit adenylyl cyclase. Promotes cell proliferation.</text>
</comment>
<dbReference type="PANTHER" id="PTHR24248:SF154">
    <property type="entry name" value="D(3) DOPAMINE RECEPTOR"/>
    <property type="match status" value="1"/>
</dbReference>
<feature type="transmembrane region" description="Helical" evidence="19">
    <location>
        <begin position="200"/>
        <end position="224"/>
    </location>
</feature>
<dbReference type="SUPFAM" id="SSF81321">
    <property type="entry name" value="Family A G protein-coupled receptor-like"/>
    <property type="match status" value="1"/>
</dbReference>
<evidence type="ECO:0000256" key="9">
    <source>
        <dbReference type="ARBA" id="ARBA00023157"/>
    </source>
</evidence>
<keyword evidence="11" id="KW-0325">Glycoprotein</keyword>
<protein>
    <recommendedName>
        <fullName evidence="2">D(3) dopamine receptor</fullName>
    </recommendedName>
    <alternativeName>
        <fullName evidence="15">Dopamine D3 receptor</fullName>
    </alternativeName>
</protein>
<dbReference type="PANTHER" id="PTHR24248">
    <property type="entry name" value="ADRENERGIC RECEPTOR-RELATED G-PROTEIN COUPLED RECEPTOR"/>
    <property type="match status" value="1"/>
</dbReference>
<name>A0A836AER7_SHEEP</name>
<comment type="subunit">
    <text evidence="16">Interacts with CLIC6. Interacts with GRK4. Interacts with PALM. Interacts with FLNA (via filamin repeat 21); increases PKA-mediated phosphorylation of FLNA.</text>
</comment>
<comment type="subcellular location">
    <subcellularLocation>
        <location evidence="1">Cell membrane</location>
        <topology evidence="1">Multi-pass membrane protein</topology>
    </subcellularLocation>
</comment>
<dbReference type="InterPro" id="IPR000276">
    <property type="entry name" value="GPCR_Rhodpsn"/>
</dbReference>
<dbReference type="EMBL" id="JAEMGP010000001">
    <property type="protein sequence ID" value="KAG5215799.1"/>
    <property type="molecule type" value="Genomic_DNA"/>
</dbReference>
<keyword evidence="13" id="KW-0449">Lipoprotein</keyword>
<feature type="transmembrane region" description="Helical" evidence="19">
    <location>
        <begin position="134"/>
        <end position="159"/>
    </location>
</feature>
<evidence type="ECO:0000256" key="12">
    <source>
        <dbReference type="ARBA" id="ARBA00023224"/>
    </source>
</evidence>
<dbReference type="Pfam" id="PF00001">
    <property type="entry name" value="7tm_1"/>
    <property type="match status" value="1"/>
</dbReference>
<keyword evidence="6 17" id="KW-0297">G-protein coupled receptor</keyword>
<evidence type="ECO:0000256" key="4">
    <source>
        <dbReference type="ARBA" id="ARBA00022692"/>
    </source>
</evidence>
<comment type="caution">
    <text evidence="21">The sequence shown here is derived from an EMBL/GenBank/DDBJ whole genome shotgun (WGS) entry which is preliminary data.</text>
</comment>
<dbReference type="PROSITE" id="PS50262">
    <property type="entry name" value="G_PROTEIN_RECEP_F1_2"/>
    <property type="match status" value="1"/>
</dbReference>
<evidence type="ECO:0000256" key="1">
    <source>
        <dbReference type="ARBA" id="ARBA00004651"/>
    </source>
</evidence>
<feature type="transmembrane region" description="Helical" evidence="19">
    <location>
        <begin position="475"/>
        <end position="495"/>
    </location>
</feature>
<evidence type="ECO:0000313" key="22">
    <source>
        <dbReference type="Proteomes" id="UP000664991"/>
    </source>
</evidence>
<comment type="similarity">
    <text evidence="17">Belongs to the G-protein coupled receptor 1 family.</text>
</comment>
<dbReference type="GO" id="GO:0001591">
    <property type="term" value="F:dopamine neurotransmitter receptor activity, coupled via Gi/Go"/>
    <property type="evidence" value="ECO:0007669"/>
    <property type="project" value="TreeGrafter"/>
</dbReference>
<dbReference type="GO" id="GO:0048148">
    <property type="term" value="P:behavioral response to cocaine"/>
    <property type="evidence" value="ECO:0007669"/>
    <property type="project" value="UniProtKB-ARBA"/>
</dbReference>
<dbReference type="GO" id="GO:0060158">
    <property type="term" value="P:phospholipase C-activating dopamine receptor signaling pathway"/>
    <property type="evidence" value="ECO:0007669"/>
    <property type="project" value="TreeGrafter"/>
</dbReference>
<evidence type="ECO:0000256" key="8">
    <source>
        <dbReference type="ARBA" id="ARBA00023139"/>
    </source>
</evidence>
<dbReference type="PRINTS" id="PR00242">
    <property type="entry name" value="DOPAMINER"/>
</dbReference>
<evidence type="ECO:0000256" key="13">
    <source>
        <dbReference type="ARBA" id="ARBA00023288"/>
    </source>
</evidence>
<feature type="transmembrane region" description="Helical" evidence="19">
    <location>
        <begin position="171"/>
        <end position="194"/>
    </location>
</feature>
<feature type="transmembrane region" description="Helical" evidence="19">
    <location>
        <begin position="282"/>
        <end position="307"/>
    </location>
</feature>
<dbReference type="GO" id="GO:0007195">
    <property type="term" value="P:adenylate cyclase-inhibiting dopamine receptor signaling pathway"/>
    <property type="evidence" value="ECO:0007669"/>
    <property type="project" value="InterPro"/>
</dbReference>
<dbReference type="GO" id="GO:0045744">
    <property type="term" value="P:negative regulation of G protein-coupled receptor signaling pathway"/>
    <property type="evidence" value="ECO:0007669"/>
    <property type="project" value="UniProtKB-ARBA"/>
</dbReference>
<sequence length="544" mass="59945">MGNSEKPISTMGRIQLPFSSDESQRGGTKLVMKSMGFRYMDFRSCGAQVELPCGMWDLPEPGIESCSLVGVVGQLMGSVAFATLCQMSPQLEGNVGGLPRSLQTMAPLNQLGGHINVTCAAENSTGAGRARPHAYYALSYCALILAIVFGNGLVCVAVLKERALQTTTNYLVVSLAVADLLVATLVTGGVWNFSRVCCDVFVTLDVMMCTASILNLCAISIDRYTAVVMPVHYQQGTGQSSCRRVALMITAVWVLSFAVSCPLLLGFNTTDPSICSISNPDFVLYSSVVSFYLPFGVTVLVYARIYVVLRQRRRKRILTRQNSQCLSVRPGFPQQSCPTLCNPINHSTPGFPVHHQLPEFTQTHEHSEDKQYPQKRQDPLLLHLQPLSPGQTHMELKRYYSICQDTALGTPGFQEGEGDLQREAKTRNSLSPTMAPKLSLEVRKLSNGRLSTSLRLGPLQPRAVPLREKKATQMLVIVLGTFIVCWLPFFLTHVLNTHCRACHVSPQLYSATTWLGYVNSALNPVIYTTFNIEFRKAFLKILSC</sequence>
<feature type="domain" description="G-protein coupled receptors family 1 profile" evidence="20">
    <location>
        <begin position="150"/>
        <end position="527"/>
    </location>
</feature>
<feature type="transmembrane region" description="Helical" evidence="19">
    <location>
        <begin position="245"/>
        <end position="267"/>
    </location>
</feature>
<proteinExistence type="inferred from homology"/>
<gene>
    <name evidence="21" type="ORF">JEQ12_001375</name>
</gene>
<evidence type="ECO:0000256" key="5">
    <source>
        <dbReference type="ARBA" id="ARBA00022989"/>
    </source>
</evidence>
<feature type="region of interest" description="Disordered" evidence="18">
    <location>
        <begin position="1"/>
        <end position="25"/>
    </location>
</feature>
<keyword evidence="12 17" id="KW-0807">Transducer</keyword>
<dbReference type="GO" id="GO:0051481">
    <property type="term" value="P:negative regulation of cytosolic calcium ion concentration"/>
    <property type="evidence" value="ECO:0007669"/>
    <property type="project" value="TreeGrafter"/>
</dbReference>
<evidence type="ECO:0000256" key="11">
    <source>
        <dbReference type="ARBA" id="ARBA00023180"/>
    </source>
</evidence>
<evidence type="ECO:0000256" key="18">
    <source>
        <dbReference type="SAM" id="MobiDB-lite"/>
    </source>
</evidence>
<evidence type="ECO:0000256" key="3">
    <source>
        <dbReference type="ARBA" id="ARBA00022475"/>
    </source>
</evidence>
<evidence type="ECO:0000313" key="21">
    <source>
        <dbReference type="EMBL" id="KAG5215799.1"/>
    </source>
</evidence>
<dbReference type="InterPro" id="IPR000929">
    <property type="entry name" value="Dopamine_rcpt"/>
</dbReference>
<keyword evidence="9" id="KW-1015">Disulfide bond</keyword>
<keyword evidence="8" id="KW-0564">Palmitate</keyword>
<evidence type="ECO:0000256" key="14">
    <source>
        <dbReference type="ARBA" id="ARBA00025000"/>
    </source>
</evidence>
<dbReference type="InterPro" id="IPR017452">
    <property type="entry name" value="GPCR_Rhodpsn_7TM"/>
</dbReference>
<dbReference type="Gene3D" id="1.20.1070.10">
    <property type="entry name" value="Rhodopsin 7-helix transmembrane proteins"/>
    <property type="match status" value="2"/>
</dbReference>
<keyword evidence="5 19" id="KW-1133">Transmembrane helix</keyword>
<evidence type="ECO:0000256" key="19">
    <source>
        <dbReference type="SAM" id="Phobius"/>
    </source>
</evidence>
<organism evidence="21 22">
    <name type="scientific">Ovis aries</name>
    <name type="common">Sheep</name>
    <dbReference type="NCBI Taxonomy" id="9940"/>
    <lineage>
        <taxon>Eukaryota</taxon>
        <taxon>Metazoa</taxon>
        <taxon>Chordata</taxon>
        <taxon>Craniata</taxon>
        <taxon>Vertebrata</taxon>
        <taxon>Euteleostomi</taxon>
        <taxon>Mammalia</taxon>
        <taxon>Eutheria</taxon>
        <taxon>Laurasiatheria</taxon>
        <taxon>Artiodactyla</taxon>
        <taxon>Ruminantia</taxon>
        <taxon>Pecora</taxon>
        <taxon>Bovidae</taxon>
        <taxon>Caprinae</taxon>
        <taxon>Ovis</taxon>
    </lineage>
</organism>
<evidence type="ECO:0000256" key="10">
    <source>
        <dbReference type="ARBA" id="ARBA00023170"/>
    </source>
</evidence>
<keyword evidence="4 17" id="KW-0812">Transmembrane</keyword>
<dbReference type="Proteomes" id="UP000664991">
    <property type="component" value="Unassembled WGS sequence"/>
</dbReference>